<protein>
    <recommendedName>
        <fullName evidence="7">PCI domain-containing protein</fullName>
    </recommendedName>
</protein>
<evidence type="ECO:0000256" key="3">
    <source>
        <dbReference type="ARBA" id="ARBA00008793"/>
    </source>
</evidence>
<dbReference type="PROSITE" id="PS50250">
    <property type="entry name" value="PCI"/>
    <property type="match status" value="1"/>
</dbReference>
<evidence type="ECO:0000256" key="4">
    <source>
        <dbReference type="ARBA" id="ARBA00022490"/>
    </source>
</evidence>
<dbReference type="InterPro" id="IPR019585">
    <property type="entry name" value="Rpn7/CSN1"/>
</dbReference>
<comment type="caution">
    <text evidence="8">The sequence shown here is derived from an EMBL/GenBank/DDBJ whole genome shotgun (WGS) entry which is preliminary data.</text>
</comment>
<dbReference type="Pfam" id="PF01399">
    <property type="entry name" value="PCI"/>
    <property type="match status" value="1"/>
</dbReference>
<evidence type="ECO:0000259" key="7">
    <source>
        <dbReference type="PROSITE" id="PS50250"/>
    </source>
</evidence>
<dbReference type="InterPro" id="IPR045135">
    <property type="entry name" value="Rpn7_N"/>
</dbReference>
<dbReference type="PANTHER" id="PTHR14145:SF2">
    <property type="entry name" value="COP9 SIGNALOSOME COMPLEX SUBUNIT 1"/>
    <property type="match status" value="1"/>
</dbReference>
<evidence type="ECO:0000313" key="9">
    <source>
        <dbReference type="Proteomes" id="UP000785679"/>
    </source>
</evidence>
<dbReference type="InterPro" id="IPR000717">
    <property type="entry name" value="PCI_dom"/>
</dbReference>
<dbReference type="OrthoDB" id="311412at2759"/>
<dbReference type="Pfam" id="PF10602">
    <property type="entry name" value="RPN7"/>
    <property type="match status" value="1"/>
</dbReference>
<dbReference type="InterPro" id="IPR036390">
    <property type="entry name" value="WH_DNA-bd_sf"/>
</dbReference>
<evidence type="ECO:0000256" key="6">
    <source>
        <dbReference type="ARBA" id="ARBA00023242"/>
    </source>
</evidence>
<evidence type="ECO:0000256" key="1">
    <source>
        <dbReference type="ARBA" id="ARBA00004123"/>
    </source>
</evidence>
<dbReference type="SMART" id="SM00088">
    <property type="entry name" value="PINT"/>
    <property type="match status" value="1"/>
</dbReference>
<keyword evidence="9" id="KW-1185">Reference proteome</keyword>
<accession>A0A8J8P4J5</accession>
<dbReference type="SUPFAM" id="SSF46785">
    <property type="entry name" value="Winged helix' DNA-binding domain"/>
    <property type="match status" value="1"/>
</dbReference>
<evidence type="ECO:0000256" key="2">
    <source>
        <dbReference type="ARBA" id="ARBA00004496"/>
    </source>
</evidence>
<dbReference type="PANTHER" id="PTHR14145">
    <property type="entry name" value="26S PROTESOME SUBUNIT 6"/>
    <property type="match status" value="1"/>
</dbReference>
<organism evidence="8 9">
    <name type="scientific">Halteria grandinella</name>
    <dbReference type="NCBI Taxonomy" id="5974"/>
    <lineage>
        <taxon>Eukaryota</taxon>
        <taxon>Sar</taxon>
        <taxon>Alveolata</taxon>
        <taxon>Ciliophora</taxon>
        <taxon>Intramacronucleata</taxon>
        <taxon>Spirotrichea</taxon>
        <taxon>Stichotrichia</taxon>
        <taxon>Sporadotrichida</taxon>
        <taxon>Halteriidae</taxon>
        <taxon>Halteria</taxon>
    </lineage>
</organism>
<gene>
    <name evidence="8" type="ORF">FGO68_gene6516</name>
</gene>
<evidence type="ECO:0000256" key="5">
    <source>
        <dbReference type="ARBA" id="ARBA00022790"/>
    </source>
</evidence>
<dbReference type="GO" id="GO:0005737">
    <property type="term" value="C:cytoplasm"/>
    <property type="evidence" value="ECO:0007669"/>
    <property type="project" value="UniProtKB-SubCell"/>
</dbReference>
<keyword evidence="5" id="KW-0736">Signalosome</keyword>
<proteinExistence type="inferred from homology"/>
<dbReference type="AlphaFoldDB" id="A0A8J8P4J5"/>
<keyword evidence="4" id="KW-0963">Cytoplasm</keyword>
<comment type="subcellular location">
    <subcellularLocation>
        <location evidence="2">Cytoplasm</location>
    </subcellularLocation>
    <subcellularLocation>
        <location evidence="1">Nucleus</location>
    </subcellularLocation>
</comment>
<dbReference type="Proteomes" id="UP000785679">
    <property type="component" value="Unassembled WGS sequence"/>
</dbReference>
<evidence type="ECO:0000313" key="8">
    <source>
        <dbReference type="EMBL" id="TNV85920.1"/>
    </source>
</evidence>
<comment type="similarity">
    <text evidence="3">Belongs to the CSN1 family.</text>
</comment>
<dbReference type="EMBL" id="RRYP01001461">
    <property type="protein sequence ID" value="TNV85920.1"/>
    <property type="molecule type" value="Genomic_DNA"/>
</dbReference>
<dbReference type="GO" id="GO:0008180">
    <property type="term" value="C:COP9 signalosome"/>
    <property type="evidence" value="ECO:0007669"/>
    <property type="project" value="UniProtKB-KW"/>
</dbReference>
<feature type="domain" description="PCI" evidence="7">
    <location>
        <begin position="217"/>
        <end position="393"/>
    </location>
</feature>
<dbReference type="Gene3D" id="1.25.40.570">
    <property type="match status" value="1"/>
</dbReference>
<reference evidence="8" key="1">
    <citation type="submission" date="2019-06" db="EMBL/GenBank/DDBJ databases">
        <authorList>
            <person name="Zheng W."/>
        </authorList>
    </citation>
    <scope>NUCLEOTIDE SEQUENCE</scope>
    <source>
        <strain evidence="8">QDHG01</strain>
    </source>
</reference>
<keyword evidence="6" id="KW-0539">Nucleus</keyword>
<name>A0A8J8P4J5_HALGN</name>
<sequence length="444" mass="50679">MDSRMQDVSVETKIEAYVSQYSGHSRLTRLLKIAENSHDLFVAVGAIKIANKIAKKEGLLGFYYETVRMLKKIFATEPGACPLPDFGSDLSFDRSQNEQYKMQVKKKDTEIQQLQKAIIRDSIRLSYFDLGGIHYRFGFLSEAVKAWSRSLDYATQEEDLFNVTYHLAQAAFENQSPIYLTKYAGEAEARERTLGKPTNKTMQVKVLDALSSLQQDNLKDAAIRMANNIQVTDEKALTEFVRAKDLAFYIVICSLHSLSRKEIKTHILSAPGYKALMETTNEGCSINVSDVIENFLNGRYVEYQNQINEIAKQMRYDLYFGHKLGRVMKNIRKKALIQYVTPYKVIDMREIQKAFGIPLEQIENEIAELIISKQIQAKIDSHSKLLYSRKDNETLNSYKDAVELGSKFIQETEAALLRVQVMQKKLILKAPPRGGDGPHKLDLM</sequence>